<gene>
    <name evidence="1" type="ORF">HPB51_013367</name>
</gene>
<proteinExistence type="predicted"/>
<name>A0A9J6DH42_RHIMP</name>
<evidence type="ECO:0000313" key="2">
    <source>
        <dbReference type="Proteomes" id="UP000821866"/>
    </source>
</evidence>
<reference evidence="1" key="2">
    <citation type="submission" date="2021-09" db="EMBL/GenBank/DDBJ databases">
        <authorList>
            <person name="Jia N."/>
            <person name="Wang J."/>
            <person name="Shi W."/>
            <person name="Du L."/>
            <person name="Sun Y."/>
            <person name="Zhan W."/>
            <person name="Jiang J."/>
            <person name="Wang Q."/>
            <person name="Zhang B."/>
            <person name="Ji P."/>
            <person name="Sakyi L.B."/>
            <person name="Cui X."/>
            <person name="Yuan T."/>
            <person name="Jiang B."/>
            <person name="Yang W."/>
            <person name="Lam T.T.-Y."/>
            <person name="Chang Q."/>
            <person name="Ding S."/>
            <person name="Wang X."/>
            <person name="Zhu J."/>
            <person name="Ruan X."/>
            <person name="Zhao L."/>
            <person name="Wei J."/>
            <person name="Que T."/>
            <person name="Du C."/>
            <person name="Cheng J."/>
            <person name="Dai P."/>
            <person name="Han X."/>
            <person name="Huang E."/>
            <person name="Gao Y."/>
            <person name="Liu J."/>
            <person name="Shao H."/>
            <person name="Ye R."/>
            <person name="Li L."/>
            <person name="Wei W."/>
            <person name="Wang X."/>
            <person name="Wang C."/>
            <person name="Huo Q."/>
            <person name="Li W."/>
            <person name="Guo W."/>
            <person name="Chen H."/>
            <person name="Chen S."/>
            <person name="Zhou L."/>
            <person name="Zhou L."/>
            <person name="Ni X."/>
            <person name="Tian J."/>
            <person name="Zhou Y."/>
            <person name="Sheng Y."/>
            <person name="Liu T."/>
            <person name="Pan Y."/>
            <person name="Xia L."/>
            <person name="Li J."/>
            <person name="Zhao F."/>
            <person name="Cao W."/>
        </authorList>
    </citation>
    <scope>NUCLEOTIDE SEQUENCE</scope>
    <source>
        <strain evidence="1">Rmic-2018</strain>
        <tissue evidence="1">Larvae</tissue>
    </source>
</reference>
<protein>
    <submittedName>
        <fullName evidence="1">Uncharacterized protein</fullName>
    </submittedName>
</protein>
<comment type="caution">
    <text evidence="1">The sequence shown here is derived from an EMBL/GenBank/DDBJ whole genome shotgun (WGS) entry which is preliminary data.</text>
</comment>
<dbReference type="Gene3D" id="3.40.390.10">
    <property type="entry name" value="Collagenase (Catalytic Domain)"/>
    <property type="match status" value="1"/>
</dbReference>
<evidence type="ECO:0000313" key="1">
    <source>
        <dbReference type="EMBL" id="KAH8021232.1"/>
    </source>
</evidence>
<dbReference type="InterPro" id="IPR024079">
    <property type="entry name" value="MetalloPept_cat_dom_sf"/>
</dbReference>
<accession>A0A9J6DH42</accession>
<reference evidence="1" key="1">
    <citation type="journal article" date="2020" name="Cell">
        <title>Large-Scale Comparative Analyses of Tick Genomes Elucidate Their Genetic Diversity and Vector Capacities.</title>
        <authorList>
            <consortium name="Tick Genome and Microbiome Consortium (TIGMIC)"/>
            <person name="Jia N."/>
            <person name="Wang J."/>
            <person name="Shi W."/>
            <person name="Du L."/>
            <person name="Sun Y."/>
            <person name="Zhan W."/>
            <person name="Jiang J.F."/>
            <person name="Wang Q."/>
            <person name="Zhang B."/>
            <person name="Ji P."/>
            <person name="Bell-Sakyi L."/>
            <person name="Cui X.M."/>
            <person name="Yuan T.T."/>
            <person name="Jiang B.G."/>
            <person name="Yang W.F."/>
            <person name="Lam T.T."/>
            <person name="Chang Q.C."/>
            <person name="Ding S.J."/>
            <person name="Wang X.J."/>
            <person name="Zhu J.G."/>
            <person name="Ruan X.D."/>
            <person name="Zhao L."/>
            <person name="Wei J.T."/>
            <person name="Ye R.Z."/>
            <person name="Que T.C."/>
            <person name="Du C.H."/>
            <person name="Zhou Y.H."/>
            <person name="Cheng J.X."/>
            <person name="Dai P.F."/>
            <person name="Guo W.B."/>
            <person name="Han X.H."/>
            <person name="Huang E.J."/>
            <person name="Li L.F."/>
            <person name="Wei W."/>
            <person name="Gao Y.C."/>
            <person name="Liu J.Z."/>
            <person name="Shao H.Z."/>
            <person name="Wang X."/>
            <person name="Wang C.C."/>
            <person name="Yang T.C."/>
            <person name="Huo Q.B."/>
            <person name="Li W."/>
            <person name="Chen H.Y."/>
            <person name="Chen S.E."/>
            <person name="Zhou L.G."/>
            <person name="Ni X.B."/>
            <person name="Tian J.H."/>
            <person name="Sheng Y."/>
            <person name="Liu T."/>
            <person name="Pan Y.S."/>
            <person name="Xia L.Y."/>
            <person name="Li J."/>
            <person name="Zhao F."/>
            <person name="Cao W.C."/>
        </authorList>
    </citation>
    <scope>NUCLEOTIDE SEQUENCE</scope>
    <source>
        <strain evidence="1">Rmic-2018</strain>
    </source>
</reference>
<dbReference type="VEuPathDB" id="VectorBase:LOC119187783"/>
<dbReference type="Proteomes" id="UP000821866">
    <property type="component" value="Chromosome 7"/>
</dbReference>
<sequence length="383" mass="44658">MRSKFECKRCVGLKPTLQVSQLHVRPTIRLEEFQYNAINLGVGSPAHRKYFETLYAHYGGGVSHGVTFEEMLDYEAEIMGPLLSAYFLPPETFVYQRDPSNTSGLWERWTTTIAWHYDLTENELITIITGKRQYLDVVIELLATKETILELVIGWLCVQYTSWFANRQLIANFYNYPEDIDKLHQRICLAYTLSLTGIALFVPFVQRIYTESAREDVWRIARAMRRTVYQTLGETTYPWLDLSSAFLYFDAAVAFDLESRYVHFPDMEASFVKNQRDATKAYRRTNHRILTPLEPSWLLVDDMYKPRLLEDRADYALKPSIMTPPMYHVSAPTPVRLGTYGVEVAKATVHTYELLRYEGHKTSVLDQFRECFTNALEKEARRE</sequence>
<dbReference type="EMBL" id="JABSTU010000009">
    <property type="protein sequence ID" value="KAH8021232.1"/>
    <property type="molecule type" value="Genomic_DNA"/>
</dbReference>
<dbReference type="GO" id="GO:0008237">
    <property type="term" value="F:metallopeptidase activity"/>
    <property type="evidence" value="ECO:0007669"/>
    <property type="project" value="InterPro"/>
</dbReference>
<dbReference type="InterPro" id="IPR042089">
    <property type="entry name" value="Peptidase_M13_dom_2"/>
</dbReference>
<organism evidence="1 2">
    <name type="scientific">Rhipicephalus microplus</name>
    <name type="common">Cattle tick</name>
    <name type="synonym">Boophilus microplus</name>
    <dbReference type="NCBI Taxonomy" id="6941"/>
    <lineage>
        <taxon>Eukaryota</taxon>
        <taxon>Metazoa</taxon>
        <taxon>Ecdysozoa</taxon>
        <taxon>Arthropoda</taxon>
        <taxon>Chelicerata</taxon>
        <taxon>Arachnida</taxon>
        <taxon>Acari</taxon>
        <taxon>Parasitiformes</taxon>
        <taxon>Ixodida</taxon>
        <taxon>Ixodoidea</taxon>
        <taxon>Ixodidae</taxon>
        <taxon>Rhipicephalinae</taxon>
        <taxon>Rhipicephalus</taxon>
        <taxon>Boophilus</taxon>
    </lineage>
</organism>
<dbReference type="AlphaFoldDB" id="A0A9J6DH42"/>
<dbReference type="Gene3D" id="1.10.1380.10">
    <property type="entry name" value="Neutral endopeptidase , domain2"/>
    <property type="match status" value="1"/>
</dbReference>
<dbReference type="SUPFAM" id="SSF55486">
    <property type="entry name" value="Metalloproteases ('zincins'), catalytic domain"/>
    <property type="match status" value="1"/>
</dbReference>
<keyword evidence="2" id="KW-1185">Reference proteome</keyword>